<dbReference type="InterPro" id="IPR019144">
    <property type="entry name" value="Membralin"/>
</dbReference>
<dbReference type="GO" id="GO:1904294">
    <property type="term" value="P:positive regulation of ERAD pathway"/>
    <property type="evidence" value="ECO:0007669"/>
    <property type="project" value="TreeGrafter"/>
</dbReference>
<evidence type="ECO:0000313" key="3">
    <source>
        <dbReference type="Proteomes" id="UP000499080"/>
    </source>
</evidence>
<proteinExistence type="predicted"/>
<reference evidence="2 3" key="1">
    <citation type="journal article" date="2019" name="Sci. Rep.">
        <title>Orb-weaving spider Araneus ventricosus genome elucidates the spidroin gene catalogue.</title>
        <authorList>
            <person name="Kono N."/>
            <person name="Nakamura H."/>
            <person name="Ohtoshi R."/>
            <person name="Moran D.A.P."/>
            <person name="Shinohara A."/>
            <person name="Yoshida Y."/>
            <person name="Fujiwara M."/>
            <person name="Mori M."/>
            <person name="Tomita M."/>
            <person name="Arakawa K."/>
        </authorList>
    </citation>
    <scope>NUCLEOTIDE SEQUENCE [LARGE SCALE GENOMIC DNA]</scope>
</reference>
<dbReference type="Pfam" id="PF09746">
    <property type="entry name" value="Membralin"/>
    <property type="match status" value="1"/>
</dbReference>
<name>A0A4Y2IA29_ARAVE</name>
<comment type="caution">
    <text evidence="2">The sequence shown here is derived from an EMBL/GenBank/DDBJ whole genome shotgun (WGS) entry which is preliminary data.</text>
</comment>
<keyword evidence="1" id="KW-0472">Membrane</keyword>
<dbReference type="EMBL" id="BGPR01002486">
    <property type="protein sequence ID" value="GBM74272.1"/>
    <property type="molecule type" value="Genomic_DNA"/>
</dbReference>
<dbReference type="PANTHER" id="PTHR21650">
    <property type="entry name" value="MEMBRALIN/KINETOCHORE PROTEIN NUF2"/>
    <property type="match status" value="1"/>
</dbReference>
<keyword evidence="1" id="KW-1133">Transmembrane helix</keyword>
<keyword evidence="1" id="KW-0812">Transmembrane</keyword>
<evidence type="ECO:0000313" key="2">
    <source>
        <dbReference type="EMBL" id="GBM74272.1"/>
    </source>
</evidence>
<dbReference type="GO" id="GO:0005783">
    <property type="term" value="C:endoplasmic reticulum"/>
    <property type="evidence" value="ECO:0007669"/>
    <property type="project" value="TreeGrafter"/>
</dbReference>
<dbReference type="GO" id="GO:0034976">
    <property type="term" value="P:response to endoplasmic reticulum stress"/>
    <property type="evidence" value="ECO:0007669"/>
    <property type="project" value="TreeGrafter"/>
</dbReference>
<feature type="transmembrane region" description="Helical" evidence="1">
    <location>
        <begin position="291"/>
        <end position="312"/>
    </location>
</feature>
<dbReference type="AlphaFoldDB" id="A0A4Y2IA29"/>
<feature type="transmembrane region" description="Helical" evidence="1">
    <location>
        <begin position="332"/>
        <end position="352"/>
    </location>
</feature>
<accession>A0A4Y2IA29</accession>
<dbReference type="OrthoDB" id="6779347at2759"/>
<feature type="transmembrane region" description="Helical" evidence="1">
    <location>
        <begin position="66"/>
        <end position="86"/>
    </location>
</feature>
<gene>
    <name evidence="2" type="primary">TMEM259_2</name>
    <name evidence="2" type="ORF">AVEN_109091_1</name>
</gene>
<sequence length="419" mass="48800">MPDQLHPVQQLFLAMEMLPMEEHASNNNNQNTLWQLRDRLFQVLFERATIAYASTFPARVRKLIEIGLLVLAVICLFILMYAHVAFVRTPVNCLEKEIQTWSREGVLRIEISLEEPITKNYNISIYYNNTLASHFSRIQQEQKNYLELMKSKKAQQRPINKVPEVLEENFEVEILDAEKSPVFINRTIPFKDMWHQDKYIIEYSLEYGFLRLSPGARQNTSVKVHTVVLDPYNDECFGNQFSRFLLKYILGYSDILMGSLRYLVDRDEYKGFVRNVVTGDQYRFVDKSTTWTAYLSAAFFMIIFTLSVSMLLRYSHHQIFLFVVELLHVFEMNTISFPAAPLLTVVLALVGMEAIMSEFFNDSVTAFYIIIIVWMADQYDSICCRTAVSKKHWLSPLFDPYSAPYEISSVESSASDHFS</sequence>
<dbReference type="Proteomes" id="UP000499080">
    <property type="component" value="Unassembled WGS sequence"/>
</dbReference>
<protein>
    <submittedName>
        <fullName evidence="2">Membralin</fullName>
    </submittedName>
</protein>
<keyword evidence="3" id="KW-1185">Reference proteome</keyword>
<evidence type="ECO:0000256" key="1">
    <source>
        <dbReference type="SAM" id="Phobius"/>
    </source>
</evidence>
<organism evidence="2 3">
    <name type="scientific">Araneus ventricosus</name>
    <name type="common">Orbweaver spider</name>
    <name type="synonym">Epeira ventricosa</name>
    <dbReference type="NCBI Taxonomy" id="182803"/>
    <lineage>
        <taxon>Eukaryota</taxon>
        <taxon>Metazoa</taxon>
        <taxon>Ecdysozoa</taxon>
        <taxon>Arthropoda</taxon>
        <taxon>Chelicerata</taxon>
        <taxon>Arachnida</taxon>
        <taxon>Araneae</taxon>
        <taxon>Araneomorphae</taxon>
        <taxon>Entelegynae</taxon>
        <taxon>Araneoidea</taxon>
        <taxon>Araneidae</taxon>
        <taxon>Araneus</taxon>
    </lineage>
</organism>
<dbReference type="PANTHER" id="PTHR21650:SF4">
    <property type="entry name" value="MEMBRALIN"/>
    <property type="match status" value="1"/>
</dbReference>